<keyword evidence="2" id="KW-1185">Reference proteome</keyword>
<reference evidence="1 2" key="1">
    <citation type="submission" date="2017-05" db="EMBL/GenBank/DDBJ databases">
        <title>Draft genome sequence of Elsinoe australis.</title>
        <authorList>
            <person name="Cheng Q."/>
        </authorList>
    </citation>
    <scope>NUCLEOTIDE SEQUENCE [LARGE SCALE GENOMIC DNA]</scope>
    <source>
        <strain evidence="1 2">NL1</strain>
    </source>
</reference>
<protein>
    <submittedName>
        <fullName evidence="1">Uncharacterized protein</fullName>
    </submittedName>
</protein>
<dbReference type="STRING" id="40998.A0A2P7Z7K8"/>
<dbReference type="InterPro" id="IPR032063">
    <property type="entry name" value="MavL-like"/>
</dbReference>
<proteinExistence type="predicted"/>
<dbReference type="Proteomes" id="UP000243723">
    <property type="component" value="Unassembled WGS sequence"/>
</dbReference>
<accession>A0A2P7Z7K8</accession>
<comment type="caution">
    <text evidence="1">The sequence shown here is derived from an EMBL/GenBank/DDBJ whole genome shotgun (WGS) entry which is preliminary data.</text>
</comment>
<dbReference type="AlphaFoldDB" id="A0A2P7Z7K8"/>
<evidence type="ECO:0000313" key="1">
    <source>
        <dbReference type="EMBL" id="PSK44189.1"/>
    </source>
</evidence>
<dbReference type="EMBL" id="NHZQ01000289">
    <property type="protein sequence ID" value="PSK44189.1"/>
    <property type="molecule type" value="Genomic_DNA"/>
</dbReference>
<dbReference type="Pfam" id="PF16062">
    <property type="entry name" value="MavL-like"/>
    <property type="match status" value="2"/>
</dbReference>
<name>A0A2P7Z7K8_9PEZI</name>
<evidence type="ECO:0000313" key="2">
    <source>
        <dbReference type="Proteomes" id="UP000243723"/>
    </source>
</evidence>
<gene>
    <name evidence="1" type="ORF">B9Z65_169</name>
</gene>
<sequence length="397" mass="45112">MKMLSNAKFFANSRAFFGCHSRPISPSTTLEILQQSGRVKEADIQKYVRSTRIIVHPIARRIAKDFLSYKRTHGSRTEKHVYDTQINWDVDRLFIRLIKQRPLSFYGDTDVTLLRSGEKFWGATSQWDRVGTDNEHPGITMAEYLTYEEMMISSLIGVSGYTPYLNDGNRHNRGVLSTPQSIQHEGIQVGLVGARFERKGRMDCVYESISEPTGFSFLRYFGGTHFEDRYKARIRITIETLLMEAEIRGAEAQKKVYVHVVGLGLGVWAVRTEQSRWYVEVFSQCLAEMKTSWIGLLEFAYIDVDPMTRKDVESAARRIGVDCVFNRRAPSARLPDQSMLLVTSYAWDSNSYPGNEFYLGMLNASGDPAAACSTAISETHNPEINTSMLESIHYLGS</sequence>
<dbReference type="OrthoDB" id="6357136at2759"/>
<organism evidence="1 2">
    <name type="scientific">Elsinoe australis</name>
    <dbReference type="NCBI Taxonomy" id="40998"/>
    <lineage>
        <taxon>Eukaryota</taxon>
        <taxon>Fungi</taxon>
        <taxon>Dikarya</taxon>
        <taxon>Ascomycota</taxon>
        <taxon>Pezizomycotina</taxon>
        <taxon>Dothideomycetes</taxon>
        <taxon>Dothideomycetidae</taxon>
        <taxon>Myriangiales</taxon>
        <taxon>Elsinoaceae</taxon>
        <taxon>Elsinoe</taxon>
    </lineage>
</organism>